<proteinExistence type="predicted"/>
<sequence length="121" mass="14170">MKKWLLGCATMLLLVGGLLAYIVYTLFFSMSRLPEGEWLTSTTSPEETYTIHFYLTNGGATTAYSIRGELVNHHTSERKNIYWAYREQDVRTEWLDSHTVTINGRVLDVRNEQYDWRRGKE</sequence>
<comment type="caution">
    <text evidence="1">The sequence shown here is derived from an EMBL/GenBank/DDBJ whole genome shotgun (WGS) entry which is preliminary data.</text>
</comment>
<protein>
    <submittedName>
        <fullName evidence="1">DUF5412 domain-containing protein</fullName>
    </submittedName>
</protein>
<keyword evidence="2" id="KW-1185">Reference proteome</keyword>
<gene>
    <name evidence="1" type="ORF">OS242_04515</name>
</gene>
<name>A0ABT3WX39_9BACL</name>
<organism evidence="1 2">
    <name type="scientific">Tumebacillus lacus</name>
    <dbReference type="NCBI Taxonomy" id="2995335"/>
    <lineage>
        <taxon>Bacteria</taxon>
        <taxon>Bacillati</taxon>
        <taxon>Bacillota</taxon>
        <taxon>Bacilli</taxon>
        <taxon>Bacillales</taxon>
        <taxon>Alicyclobacillaceae</taxon>
        <taxon>Tumebacillus</taxon>
    </lineage>
</organism>
<evidence type="ECO:0000313" key="2">
    <source>
        <dbReference type="Proteomes" id="UP001208017"/>
    </source>
</evidence>
<accession>A0ABT3WX39</accession>
<dbReference type="EMBL" id="JAPMLT010000002">
    <property type="protein sequence ID" value="MCX7569214.1"/>
    <property type="molecule type" value="Genomic_DNA"/>
</dbReference>
<dbReference type="InterPro" id="IPR035406">
    <property type="entry name" value="DUF5412"/>
</dbReference>
<dbReference type="Proteomes" id="UP001208017">
    <property type="component" value="Unassembled WGS sequence"/>
</dbReference>
<dbReference type="RefSeq" id="WP_267150465.1">
    <property type="nucleotide sequence ID" value="NZ_JAPMLT010000002.1"/>
</dbReference>
<dbReference type="Pfam" id="PF17428">
    <property type="entry name" value="DUF5412"/>
    <property type="match status" value="1"/>
</dbReference>
<reference evidence="1 2" key="1">
    <citation type="submission" date="2022-11" db="EMBL/GenBank/DDBJ databases">
        <title>Study of microbial diversity in lake waters.</title>
        <authorList>
            <person name="Zhang J."/>
        </authorList>
    </citation>
    <scope>NUCLEOTIDE SEQUENCE [LARGE SCALE GENOMIC DNA]</scope>
    <source>
        <strain evidence="1 2">DT12</strain>
    </source>
</reference>
<evidence type="ECO:0000313" key="1">
    <source>
        <dbReference type="EMBL" id="MCX7569214.1"/>
    </source>
</evidence>